<name>A0A9R1CRI1_9EURY</name>
<sequence>MSPQRRTFLRLAGLGAVTTLAGCSDPTEPGEDGSADAIAGVDNRPFVTHSGSPVRDGADTVGRAVLVDSEARERAVFDQYDAGERRDEFEDFLADLDYERERLLIAESVGPDACHDRLDVSNVRPVAGELRAEATVVDTGEDGTACAEVLTYPSAVVRISFEAGTAPADSAAVEMTDGWDETATISATVDDPLDPNLGSLEGSIRPEAEADPLEPLECGRSNVHRHPQAFDSENLRWGNFWHEGRVALGLRIDDTAYEYGDTTRIELTNVTDESVYTGNSAKYNVQAYTGDGWQDLRVAGEDQHFGYEDDAVEHPPGKGFEWSLGLTEAGITADTFHDHAEVCPDLAAGRYRFAFFGITDGAVAVAFDLRL</sequence>
<organism evidence="1 2">
    <name type="scientific">Natronomonas aquatica</name>
    <dbReference type="NCBI Taxonomy" id="2841590"/>
    <lineage>
        <taxon>Archaea</taxon>
        <taxon>Methanobacteriati</taxon>
        <taxon>Methanobacteriota</taxon>
        <taxon>Stenosarchaea group</taxon>
        <taxon>Halobacteria</taxon>
        <taxon>Halobacteriales</taxon>
        <taxon>Natronomonadaceae</taxon>
        <taxon>Natronomonas</taxon>
    </lineage>
</organism>
<dbReference type="InterPro" id="IPR006311">
    <property type="entry name" value="TAT_signal"/>
</dbReference>
<dbReference type="Proteomes" id="UP001139494">
    <property type="component" value="Unassembled WGS sequence"/>
</dbReference>
<dbReference type="RefSeq" id="WP_256028444.1">
    <property type="nucleotide sequence ID" value="NZ_JAHLKM010000002.1"/>
</dbReference>
<gene>
    <name evidence="1" type="ORF">KM295_03245</name>
</gene>
<dbReference type="PROSITE" id="PS51318">
    <property type="entry name" value="TAT"/>
    <property type="match status" value="1"/>
</dbReference>
<accession>A0A9R1CRI1</accession>
<evidence type="ECO:0000313" key="2">
    <source>
        <dbReference type="Proteomes" id="UP001139494"/>
    </source>
</evidence>
<proteinExistence type="predicted"/>
<dbReference type="PROSITE" id="PS51257">
    <property type="entry name" value="PROKAR_LIPOPROTEIN"/>
    <property type="match status" value="1"/>
</dbReference>
<comment type="caution">
    <text evidence="1">The sequence shown here is derived from an EMBL/GenBank/DDBJ whole genome shotgun (WGS) entry which is preliminary data.</text>
</comment>
<dbReference type="EMBL" id="JAHLKM010000002">
    <property type="protein sequence ID" value="MCQ4332517.1"/>
    <property type="molecule type" value="Genomic_DNA"/>
</dbReference>
<evidence type="ECO:0000313" key="1">
    <source>
        <dbReference type="EMBL" id="MCQ4332517.1"/>
    </source>
</evidence>
<dbReference type="AlphaFoldDB" id="A0A9R1CRI1"/>
<reference evidence="1" key="1">
    <citation type="journal article" date="2023" name="Front. Microbiol.">
        <title>Genomic-based phylogenetic and metabolic analyses of the genus Natronomonas, and description of Natronomonas aquatica sp. nov.</title>
        <authorList>
            <person name="Garcia-Roldan A."/>
            <person name="Duran-Viseras A."/>
            <person name="de la Haba R.R."/>
            <person name="Corral P."/>
            <person name="Sanchez-Porro C."/>
            <person name="Ventosa A."/>
        </authorList>
    </citation>
    <scope>NUCLEOTIDE SEQUENCE</scope>
    <source>
        <strain evidence="1">F2-12</strain>
    </source>
</reference>
<protein>
    <submittedName>
        <fullName evidence="1">Uncharacterized protein</fullName>
    </submittedName>
</protein>
<keyword evidence="2" id="KW-1185">Reference proteome</keyword>